<protein>
    <submittedName>
        <fullName evidence="1">DUF3089 domain-containing protein</fullName>
    </submittedName>
</protein>
<dbReference type="InterPro" id="IPR029058">
    <property type="entry name" value="AB_hydrolase_fold"/>
</dbReference>
<evidence type="ECO:0000313" key="2">
    <source>
        <dbReference type="Proteomes" id="UP000824169"/>
    </source>
</evidence>
<evidence type="ECO:0000313" key="1">
    <source>
        <dbReference type="EMBL" id="HIV26160.1"/>
    </source>
</evidence>
<name>A0A9D1P486_9FIRM</name>
<dbReference type="PROSITE" id="PS51257">
    <property type="entry name" value="PROKAR_LIPOPROTEIN"/>
    <property type="match status" value="1"/>
</dbReference>
<accession>A0A9D1P486</accession>
<dbReference type="AlphaFoldDB" id="A0A9D1P486"/>
<dbReference type="InterPro" id="IPR021440">
    <property type="entry name" value="DUF3089"/>
</dbReference>
<reference evidence="1" key="1">
    <citation type="submission" date="2020-10" db="EMBL/GenBank/DDBJ databases">
        <authorList>
            <person name="Gilroy R."/>
        </authorList>
    </citation>
    <scope>NUCLEOTIDE SEQUENCE</scope>
    <source>
        <strain evidence="1">CHK188-20938</strain>
    </source>
</reference>
<proteinExistence type="predicted"/>
<dbReference type="EMBL" id="DVOO01000030">
    <property type="protein sequence ID" value="HIV26160.1"/>
    <property type="molecule type" value="Genomic_DNA"/>
</dbReference>
<gene>
    <name evidence="1" type="ORF">IAB71_10360</name>
</gene>
<dbReference type="Pfam" id="PF11288">
    <property type="entry name" value="DUF3089"/>
    <property type="match status" value="1"/>
</dbReference>
<dbReference type="Proteomes" id="UP000824169">
    <property type="component" value="Unassembled WGS sequence"/>
</dbReference>
<reference evidence="1" key="2">
    <citation type="journal article" date="2021" name="PeerJ">
        <title>Extensive microbial diversity within the chicken gut microbiome revealed by metagenomics and culture.</title>
        <authorList>
            <person name="Gilroy R."/>
            <person name="Ravi A."/>
            <person name="Getino M."/>
            <person name="Pursley I."/>
            <person name="Horton D.L."/>
            <person name="Alikhan N.F."/>
            <person name="Baker D."/>
            <person name="Gharbi K."/>
            <person name="Hall N."/>
            <person name="Watson M."/>
            <person name="Adriaenssens E.M."/>
            <person name="Foster-Nyarko E."/>
            <person name="Jarju S."/>
            <person name="Secka A."/>
            <person name="Antonio M."/>
            <person name="Oren A."/>
            <person name="Chaudhuri R.R."/>
            <person name="La Ragione R."/>
            <person name="Hildebrand F."/>
            <person name="Pallen M.J."/>
        </authorList>
    </citation>
    <scope>NUCLEOTIDE SEQUENCE</scope>
    <source>
        <strain evidence="1">CHK188-20938</strain>
    </source>
</reference>
<dbReference type="Gene3D" id="3.40.50.1820">
    <property type="entry name" value="alpha/beta hydrolase"/>
    <property type="match status" value="1"/>
</dbReference>
<organism evidence="1 2">
    <name type="scientific">Candidatus Scatomonas pullistercoris</name>
    <dbReference type="NCBI Taxonomy" id="2840920"/>
    <lineage>
        <taxon>Bacteria</taxon>
        <taxon>Bacillati</taxon>
        <taxon>Bacillota</taxon>
        <taxon>Clostridia</taxon>
        <taxon>Lachnospirales</taxon>
        <taxon>Lachnospiraceae</taxon>
        <taxon>Lachnospiraceae incertae sedis</taxon>
        <taxon>Candidatus Scatomonas</taxon>
    </lineage>
</organism>
<comment type="caution">
    <text evidence="1">The sequence shown here is derived from an EMBL/GenBank/DDBJ whole genome shotgun (WGS) entry which is preliminary data.</text>
</comment>
<sequence>MRMEKEMAGVLAAVLFFCTAAGGCGDKAQEQADYGEDVLWAYNGTDSEKEADLFLIGPTTYAGDEDTINMSLEDEEGKAGFLGALNMERGIYEDTLDMYAPYYSQGSLSAITEGRMEESYDVAYEDVSAAFEYYLEHKKGDDPFVLAGFSQGAYMCLELIKDYPEAMSDMIACYCIGWALTKEDVEEYPQLVPASGETDTGVIVCFSSESEEITDSFFIPEGTWSYSINPLNWKTDGTVADKSLNLGACFTDYEGNITTEVPQLTGAYIDEERGALKVTDVSPEDYPAALDFLQEGEYHVYDYQFFYRNLQENVAKRVEAYLYKQEAL</sequence>
<dbReference type="SUPFAM" id="SSF53474">
    <property type="entry name" value="alpha/beta-Hydrolases"/>
    <property type="match status" value="1"/>
</dbReference>